<dbReference type="PANTHER" id="PTHR43568">
    <property type="entry name" value="P PROTEIN"/>
    <property type="match status" value="1"/>
</dbReference>
<evidence type="ECO:0000256" key="6">
    <source>
        <dbReference type="SAM" id="Phobius"/>
    </source>
</evidence>
<protein>
    <submittedName>
        <fullName evidence="8">Transporter, YbiR family</fullName>
    </submittedName>
</protein>
<dbReference type="InterPro" id="IPR051475">
    <property type="entry name" value="Diverse_Ion_Transporter"/>
</dbReference>
<evidence type="ECO:0000259" key="7">
    <source>
        <dbReference type="Pfam" id="PF03600"/>
    </source>
</evidence>
<proteinExistence type="predicted"/>
<sequence length="372" mass="40480">MMSKHIFQKEPVLSIATCLAIISAFFVPPDAEYLGYIDFRTLAILFSLMTVMAGLRGQGVFDRLGHVLLSHTRTTLQLTIVLVGLCFFSSMLITNDVSLLTFVPFTFVVLNSLSASVRSKLLLPIVCMQTIAANLGSMLTPLGNPQNLYLYGKSGMDMSSFVLLMLPYSIISLVLIAIWAVWLCREGSDIVVTHSAVNSEPDKKLIALYGILFVACLLVVLRVFPYGVAFAAILVCTFFADRPTLGRVDYSLILTFVALFIFIGNLGRMEAFSGWLQNILAGHEVLVSVLASQVTSNVPAAILLSGFTDNFRALIIGTNLGGLGTLIASMASLISYRQIANEVPAEKGHYFAMFTISNVVFLAILMGAWAMT</sequence>
<dbReference type="STRING" id="745368.SAMN02745178_01800"/>
<accession>A0A1T4XEP5</accession>
<evidence type="ECO:0000313" key="9">
    <source>
        <dbReference type="Proteomes" id="UP000190286"/>
    </source>
</evidence>
<reference evidence="8 9" key="1">
    <citation type="submission" date="2017-02" db="EMBL/GenBank/DDBJ databases">
        <authorList>
            <person name="Peterson S.W."/>
        </authorList>
    </citation>
    <scope>NUCLEOTIDE SEQUENCE [LARGE SCALE GENOMIC DNA]</scope>
    <source>
        <strain evidence="8 9">ATCC 27749</strain>
    </source>
</reference>
<comment type="subcellular location">
    <subcellularLocation>
        <location evidence="1">Membrane</location>
        <topology evidence="1">Multi-pass membrane protein</topology>
    </subcellularLocation>
</comment>
<dbReference type="Proteomes" id="UP000190286">
    <property type="component" value="Unassembled WGS sequence"/>
</dbReference>
<evidence type="ECO:0000256" key="2">
    <source>
        <dbReference type="ARBA" id="ARBA00022448"/>
    </source>
</evidence>
<dbReference type="InterPro" id="IPR004680">
    <property type="entry name" value="Cit_transptr-like_dom"/>
</dbReference>
<feature type="transmembrane region" description="Helical" evidence="6">
    <location>
        <begin position="121"/>
        <end position="140"/>
    </location>
</feature>
<evidence type="ECO:0000256" key="5">
    <source>
        <dbReference type="ARBA" id="ARBA00023136"/>
    </source>
</evidence>
<feature type="domain" description="Citrate transporter-like" evidence="7">
    <location>
        <begin position="12"/>
        <end position="304"/>
    </location>
</feature>
<organism evidence="8 9">
    <name type="scientific">Gemmiger formicilis</name>
    <dbReference type="NCBI Taxonomy" id="745368"/>
    <lineage>
        <taxon>Bacteria</taxon>
        <taxon>Bacillati</taxon>
        <taxon>Bacillota</taxon>
        <taxon>Clostridia</taxon>
        <taxon>Eubacteriales</taxon>
        <taxon>Gemmiger</taxon>
    </lineage>
</organism>
<dbReference type="RefSeq" id="WP_078784755.1">
    <property type="nucleotide sequence ID" value="NZ_FUYF01000009.1"/>
</dbReference>
<name>A0A1T4XEP5_9FIRM</name>
<feature type="transmembrane region" description="Helical" evidence="6">
    <location>
        <begin position="205"/>
        <end position="235"/>
    </location>
</feature>
<feature type="transmembrane region" description="Helical" evidence="6">
    <location>
        <begin position="33"/>
        <end position="55"/>
    </location>
</feature>
<keyword evidence="5 6" id="KW-0472">Membrane</keyword>
<keyword evidence="9" id="KW-1185">Reference proteome</keyword>
<dbReference type="GO" id="GO:0055085">
    <property type="term" value="P:transmembrane transport"/>
    <property type="evidence" value="ECO:0007669"/>
    <property type="project" value="InterPro"/>
</dbReference>
<dbReference type="PANTHER" id="PTHR43568:SF1">
    <property type="entry name" value="P PROTEIN"/>
    <property type="match status" value="1"/>
</dbReference>
<feature type="transmembrane region" description="Helical" evidence="6">
    <location>
        <begin position="12"/>
        <end position="27"/>
    </location>
</feature>
<evidence type="ECO:0000256" key="3">
    <source>
        <dbReference type="ARBA" id="ARBA00022692"/>
    </source>
</evidence>
<keyword evidence="4 6" id="KW-1133">Transmembrane helix</keyword>
<evidence type="ECO:0000313" key="8">
    <source>
        <dbReference type="EMBL" id="SKA88003.1"/>
    </source>
</evidence>
<feature type="transmembrane region" description="Helical" evidence="6">
    <location>
        <begin position="285"/>
        <end position="307"/>
    </location>
</feature>
<dbReference type="GeneID" id="93338257"/>
<keyword evidence="2" id="KW-0813">Transport</keyword>
<dbReference type="AlphaFoldDB" id="A0A1T4XEP5"/>
<feature type="transmembrane region" description="Helical" evidence="6">
    <location>
        <begin position="348"/>
        <end position="371"/>
    </location>
</feature>
<gene>
    <name evidence="8" type="ORF">SAMN02745178_01800</name>
</gene>
<feature type="transmembrane region" description="Helical" evidence="6">
    <location>
        <begin position="247"/>
        <end position="264"/>
    </location>
</feature>
<feature type="transmembrane region" description="Helical" evidence="6">
    <location>
        <begin position="76"/>
        <end position="93"/>
    </location>
</feature>
<dbReference type="Pfam" id="PF03600">
    <property type="entry name" value="CitMHS"/>
    <property type="match status" value="1"/>
</dbReference>
<feature type="transmembrane region" description="Helical" evidence="6">
    <location>
        <begin position="313"/>
        <end position="336"/>
    </location>
</feature>
<feature type="transmembrane region" description="Helical" evidence="6">
    <location>
        <begin position="99"/>
        <end position="114"/>
    </location>
</feature>
<feature type="transmembrane region" description="Helical" evidence="6">
    <location>
        <begin position="160"/>
        <end position="184"/>
    </location>
</feature>
<evidence type="ECO:0000256" key="4">
    <source>
        <dbReference type="ARBA" id="ARBA00022989"/>
    </source>
</evidence>
<dbReference type="GO" id="GO:0016020">
    <property type="term" value="C:membrane"/>
    <property type="evidence" value="ECO:0007669"/>
    <property type="project" value="UniProtKB-SubCell"/>
</dbReference>
<keyword evidence="3 6" id="KW-0812">Transmembrane</keyword>
<evidence type="ECO:0000256" key="1">
    <source>
        <dbReference type="ARBA" id="ARBA00004141"/>
    </source>
</evidence>
<dbReference type="EMBL" id="FUYF01000009">
    <property type="protein sequence ID" value="SKA88003.1"/>
    <property type="molecule type" value="Genomic_DNA"/>
</dbReference>